<evidence type="ECO:0000313" key="2">
    <source>
        <dbReference type="EMBL" id="KDQ20067.1"/>
    </source>
</evidence>
<proteinExistence type="predicted"/>
<dbReference type="OrthoDB" id="3358750at2759"/>
<organism evidence="2 3">
    <name type="scientific">Botryobasidium botryosum (strain FD-172 SS1)</name>
    <dbReference type="NCBI Taxonomy" id="930990"/>
    <lineage>
        <taxon>Eukaryota</taxon>
        <taxon>Fungi</taxon>
        <taxon>Dikarya</taxon>
        <taxon>Basidiomycota</taxon>
        <taxon>Agaricomycotina</taxon>
        <taxon>Agaricomycetes</taxon>
        <taxon>Cantharellales</taxon>
        <taxon>Botryobasidiaceae</taxon>
        <taxon>Botryobasidium</taxon>
    </lineage>
</organism>
<name>A0A067N7F3_BOTB1</name>
<evidence type="ECO:0000256" key="1">
    <source>
        <dbReference type="SAM" id="MobiDB-lite"/>
    </source>
</evidence>
<feature type="compositionally biased region" description="Basic and acidic residues" evidence="1">
    <location>
        <begin position="56"/>
        <end position="66"/>
    </location>
</feature>
<dbReference type="AlphaFoldDB" id="A0A067N7F3"/>
<dbReference type="InParanoid" id="A0A067N7F3"/>
<evidence type="ECO:0000313" key="3">
    <source>
        <dbReference type="Proteomes" id="UP000027195"/>
    </source>
</evidence>
<feature type="compositionally biased region" description="Polar residues" evidence="1">
    <location>
        <begin position="1"/>
        <end position="15"/>
    </location>
</feature>
<dbReference type="HOGENOM" id="CLU_135765_2_0_1"/>
<accession>A0A067N7F3</accession>
<keyword evidence="3" id="KW-1185">Reference proteome</keyword>
<sequence>MSMQSSVGNSQVYETSGEKGTSDNAPTRLEAGQANAHNQLDSKDDRSLGNRVAQTKKSEKEEESKTVTDPLAPAQEHGNKPSRGAQVDAELQAEEEEHLKRTGKDKGAFGPNV</sequence>
<dbReference type="EMBL" id="KL198018">
    <property type="protein sequence ID" value="KDQ20067.1"/>
    <property type="molecule type" value="Genomic_DNA"/>
</dbReference>
<feature type="compositionally biased region" description="Basic and acidic residues" evidence="1">
    <location>
        <begin position="97"/>
        <end position="107"/>
    </location>
</feature>
<protein>
    <submittedName>
        <fullName evidence="2">Uncharacterized protein</fullName>
    </submittedName>
</protein>
<dbReference type="PANTHER" id="PTHR39475">
    <property type="entry name" value="CONIDIATION-SPECIFIC PROTEIN 6"/>
    <property type="match status" value="1"/>
</dbReference>
<reference evidence="3" key="1">
    <citation type="journal article" date="2014" name="Proc. Natl. Acad. Sci. U.S.A.">
        <title>Extensive sampling of basidiomycete genomes demonstrates inadequacy of the white-rot/brown-rot paradigm for wood decay fungi.</title>
        <authorList>
            <person name="Riley R."/>
            <person name="Salamov A.A."/>
            <person name="Brown D.W."/>
            <person name="Nagy L.G."/>
            <person name="Floudas D."/>
            <person name="Held B.W."/>
            <person name="Levasseur A."/>
            <person name="Lombard V."/>
            <person name="Morin E."/>
            <person name="Otillar R."/>
            <person name="Lindquist E.A."/>
            <person name="Sun H."/>
            <person name="LaButti K.M."/>
            <person name="Schmutz J."/>
            <person name="Jabbour D."/>
            <person name="Luo H."/>
            <person name="Baker S.E."/>
            <person name="Pisabarro A.G."/>
            <person name="Walton J.D."/>
            <person name="Blanchette R.A."/>
            <person name="Henrissat B."/>
            <person name="Martin F."/>
            <person name="Cullen D."/>
            <person name="Hibbett D.S."/>
            <person name="Grigoriev I.V."/>
        </authorList>
    </citation>
    <scope>NUCLEOTIDE SEQUENCE [LARGE SCALE GENOMIC DNA]</scope>
    <source>
        <strain evidence="3">FD-172 SS1</strain>
    </source>
</reference>
<gene>
    <name evidence="2" type="ORF">BOTBODRAFT_41312</name>
</gene>
<dbReference type="Proteomes" id="UP000027195">
    <property type="component" value="Unassembled WGS sequence"/>
</dbReference>
<dbReference type="PANTHER" id="PTHR39475:SF1">
    <property type="entry name" value="CONIDIATION-SPECIFIC PROTEIN 6"/>
    <property type="match status" value="1"/>
</dbReference>
<feature type="region of interest" description="Disordered" evidence="1">
    <location>
        <begin position="1"/>
        <end position="113"/>
    </location>
</feature>